<dbReference type="RefSeq" id="WP_068846785.1">
    <property type="nucleotide sequence ID" value="NZ_LYDR01000049.1"/>
</dbReference>
<dbReference type="InterPro" id="IPR001647">
    <property type="entry name" value="HTH_TetR"/>
</dbReference>
<dbReference type="Gene3D" id="1.10.357.10">
    <property type="entry name" value="Tetracycline Repressor, domain 2"/>
    <property type="match status" value="1"/>
</dbReference>
<dbReference type="EMBL" id="LYDR01000049">
    <property type="protein sequence ID" value="ODA33836.1"/>
    <property type="molecule type" value="Genomic_DNA"/>
</dbReference>
<dbReference type="GO" id="GO:0000976">
    <property type="term" value="F:transcription cis-regulatory region binding"/>
    <property type="evidence" value="ECO:0007669"/>
    <property type="project" value="TreeGrafter"/>
</dbReference>
<reference evidence="4 5" key="1">
    <citation type="submission" date="2016-05" db="EMBL/GenBank/DDBJ databases">
        <title>Genomic and physiological characterization of Planctopirus sp. isolated from fresh water lake.</title>
        <authorList>
            <person name="Subhash Y."/>
            <person name="Ramana C."/>
        </authorList>
    </citation>
    <scope>NUCLEOTIDE SEQUENCE [LARGE SCALE GENOMIC DNA]</scope>
    <source>
        <strain evidence="4 5">JC280</strain>
    </source>
</reference>
<dbReference type="PANTHER" id="PTHR30055:SF226">
    <property type="entry name" value="HTH-TYPE TRANSCRIPTIONAL REGULATOR PKSA"/>
    <property type="match status" value="1"/>
</dbReference>
<dbReference type="Pfam" id="PF00440">
    <property type="entry name" value="TetR_N"/>
    <property type="match status" value="1"/>
</dbReference>
<dbReference type="AlphaFoldDB" id="A0A1C3EKS7"/>
<dbReference type="PANTHER" id="PTHR30055">
    <property type="entry name" value="HTH-TYPE TRANSCRIPTIONAL REGULATOR RUTR"/>
    <property type="match status" value="1"/>
</dbReference>
<sequence length="194" mass="22047">MSRPSQAEQQRKKLLPIVCQTFRDLGYRRTTTAELAQRCGVRVNILYRLWPDKKAMFLAAIHDVFESRAEKWGELVADLPDSARRVEQLIAYESQHQSELGFYRVIFTALAETDDDEMRETLIEMYRQFHKLVVQQISTGRESRVNGPAVSDAAWGLIGLATISNIIVELSLLGPRQREKMFASVAQSLVGGHP</sequence>
<dbReference type="InterPro" id="IPR050109">
    <property type="entry name" value="HTH-type_TetR-like_transc_reg"/>
</dbReference>
<accession>A0A1C3EKS7</accession>
<comment type="caution">
    <text evidence="4">The sequence shown here is derived from an EMBL/GenBank/DDBJ whole genome shotgun (WGS) entry which is preliminary data.</text>
</comment>
<keyword evidence="1 2" id="KW-0238">DNA-binding</keyword>
<evidence type="ECO:0000313" key="4">
    <source>
        <dbReference type="EMBL" id="ODA33836.1"/>
    </source>
</evidence>
<name>A0A1C3EKS7_9PLAN</name>
<dbReference type="InterPro" id="IPR009057">
    <property type="entry name" value="Homeodomain-like_sf"/>
</dbReference>
<evidence type="ECO:0000256" key="2">
    <source>
        <dbReference type="PROSITE-ProRule" id="PRU00335"/>
    </source>
</evidence>
<evidence type="ECO:0000259" key="3">
    <source>
        <dbReference type="PROSITE" id="PS50977"/>
    </source>
</evidence>
<dbReference type="Proteomes" id="UP000094828">
    <property type="component" value="Unassembled WGS sequence"/>
</dbReference>
<protein>
    <recommendedName>
        <fullName evidence="3">HTH tetR-type domain-containing protein</fullName>
    </recommendedName>
</protein>
<dbReference type="InterPro" id="IPR036271">
    <property type="entry name" value="Tet_transcr_reg_TetR-rel_C_sf"/>
</dbReference>
<feature type="domain" description="HTH tetR-type" evidence="3">
    <location>
        <begin position="8"/>
        <end position="68"/>
    </location>
</feature>
<evidence type="ECO:0000313" key="5">
    <source>
        <dbReference type="Proteomes" id="UP000094828"/>
    </source>
</evidence>
<dbReference type="SUPFAM" id="SSF48498">
    <property type="entry name" value="Tetracyclin repressor-like, C-terminal domain"/>
    <property type="match status" value="1"/>
</dbReference>
<dbReference type="GO" id="GO:0003700">
    <property type="term" value="F:DNA-binding transcription factor activity"/>
    <property type="evidence" value="ECO:0007669"/>
    <property type="project" value="TreeGrafter"/>
</dbReference>
<dbReference type="STRING" id="1841610.A6X21_18130"/>
<feature type="DNA-binding region" description="H-T-H motif" evidence="2">
    <location>
        <begin position="31"/>
        <end position="50"/>
    </location>
</feature>
<gene>
    <name evidence="4" type="ORF">A6X21_18130</name>
</gene>
<proteinExistence type="predicted"/>
<organism evidence="4 5">
    <name type="scientific">Planctopirus hydrillae</name>
    <dbReference type="NCBI Taxonomy" id="1841610"/>
    <lineage>
        <taxon>Bacteria</taxon>
        <taxon>Pseudomonadati</taxon>
        <taxon>Planctomycetota</taxon>
        <taxon>Planctomycetia</taxon>
        <taxon>Planctomycetales</taxon>
        <taxon>Planctomycetaceae</taxon>
        <taxon>Planctopirus</taxon>
    </lineage>
</organism>
<dbReference type="OrthoDB" id="277085at2"/>
<keyword evidence="5" id="KW-1185">Reference proteome</keyword>
<dbReference type="SUPFAM" id="SSF46689">
    <property type="entry name" value="Homeodomain-like"/>
    <property type="match status" value="1"/>
</dbReference>
<evidence type="ECO:0000256" key="1">
    <source>
        <dbReference type="ARBA" id="ARBA00023125"/>
    </source>
</evidence>
<dbReference type="PROSITE" id="PS50977">
    <property type="entry name" value="HTH_TETR_2"/>
    <property type="match status" value="1"/>
</dbReference>